<dbReference type="EMBL" id="MVGT01002051">
    <property type="protein sequence ID" value="OVA09757.1"/>
    <property type="molecule type" value="Genomic_DNA"/>
</dbReference>
<feature type="region of interest" description="Disordered" evidence="1">
    <location>
        <begin position="76"/>
        <end position="103"/>
    </location>
</feature>
<name>A0A200QH75_MACCD</name>
<keyword evidence="2" id="KW-1133">Transmembrane helix</keyword>
<evidence type="ECO:0000256" key="1">
    <source>
        <dbReference type="SAM" id="MobiDB-lite"/>
    </source>
</evidence>
<organism evidence="3 4">
    <name type="scientific">Macleaya cordata</name>
    <name type="common">Five-seeded plume-poppy</name>
    <name type="synonym">Bocconia cordata</name>
    <dbReference type="NCBI Taxonomy" id="56857"/>
    <lineage>
        <taxon>Eukaryota</taxon>
        <taxon>Viridiplantae</taxon>
        <taxon>Streptophyta</taxon>
        <taxon>Embryophyta</taxon>
        <taxon>Tracheophyta</taxon>
        <taxon>Spermatophyta</taxon>
        <taxon>Magnoliopsida</taxon>
        <taxon>Ranunculales</taxon>
        <taxon>Papaveraceae</taxon>
        <taxon>Papaveroideae</taxon>
        <taxon>Macleaya</taxon>
    </lineage>
</organism>
<dbReference type="OrthoDB" id="1923900at2759"/>
<evidence type="ECO:0000256" key="2">
    <source>
        <dbReference type="SAM" id="Phobius"/>
    </source>
</evidence>
<reference evidence="3 4" key="1">
    <citation type="journal article" date="2017" name="Mol. Plant">
        <title>The Genome of Medicinal Plant Macleaya cordata Provides New Insights into Benzylisoquinoline Alkaloids Metabolism.</title>
        <authorList>
            <person name="Liu X."/>
            <person name="Liu Y."/>
            <person name="Huang P."/>
            <person name="Ma Y."/>
            <person name="Qing Z."/>
            <person name="Tang Q."/>
            <person name="Cao H."/>
            <person name="Cheng P."/>
            <person name="Zheng Y."/>
            <person name="Yuan Z."/>
            <person name="Zhou Y."/>
            <person name="Liu J."/>
            <person name="Tang Z."/>
            <person name="Zhuo Y."/>
            <person name="Zhang Y."/>
            <person name="Yu L."/>
            <person name="Huang J."/>
            <person name="Yang P."/>
            <person name="Peng Q."/>
            <person name="Zhang J."/>
            <person name="Jiang W."/>
            <person name="Zhang Z."/>
            <person name="Lin K."/>
            <person name="Ro D.K."/>
            <person name="Chen X."/>
            <person name="Xiong X."/>
            <person name="Shang Y."/>
            <person name="Huang S."/>
            <person name="Zeng J."/>
        </authorList>
    </citation>
    <scope>NUCLEOTIDE SEQUENCE [LARGE SCALE GENOMIC DNA]</scope>
    <source>
        <strain evidence="4">cv. BLH2017</strain>
        <tissue evidence="3">Root</tissue>
    </source>
</reference>
<evidence type="ECO:0008006" key="5">
    <source>
        <dbReference type="Google" id="ProtNLM"/>
    </source>
</evidence>
<feature type="transmembrane region" description="Helical" evidence="2">
    <location>
        <begin position="12"/>
        <end position="30"/>
    </location>
</feature>
<accession>A0A200QH75</accession>
<dbReference type="PANTHER" id="PTHR36887">
    <property type="entry name" value="OS01G0532300 PROTEIN"/>
    <property type="match status" value="1"/>
</dbReference>
<keyword evidence="2" id="KW-0812">Transmembrane</keyword>
<dbReference type="Pfam" id="PF05553">
    <property type="entry name" value="DUF761"/>
    <property type="match status" value="1"/>
</dbReference>
<protein>
    <recommendedName>
        <fullName evidence="5">DUF4408 domain-containing protein</fullName>
    </recommendedName>
</protein>
<evidence type="ECO:0000313" key="4">
    <source>
        <dbReference type="Proteomes" id="UP000195402"/>
    </source>
</evidence>
<dbReference type="AlphaFoldDB" id="A0A200QH75"/>
<feature type="compositionally biased region" description="Low complexity" evidence="1">
    <location>
        <begin position="76"/>
        <end position="95"/>
    </location>
</feature>
<dbReference type="PANTHER" id="PTHR36887:SF1">
    <property type="entry name" value="OS01G0532300 PROTEIN"/>
    <property type="match status" value="1"/>
</dbReference>
<dbReference type="Proteomes" id="UP000195402">
    <property type="component" value="Unassembled WGS sequence"/>
</dbReference>
<evidence type="ECO:0000313" key="3">
    <source>
        <dbReference type="EMBL" id="OVA09757.1"/>
    </source>
</evidence>
<dbReference type="InParanoid" id="A0A200QH75"/>
<comment type="caution">
    <text evidence="3">The sequence shown here is derived from an EMBL/GenBank/DDBJ whole genome shotgun (WGS) entry which is preliminary data.</text>
</comment>
<proteinExistence type="predicted"/>
<sequence>MDKQSQLKYSSIAKLCIIVLLLLITPLLSTSMRPPYLYFLLNLLIIAVGAEAGLLSSLFKPPEDKKQQPVLVVPTPTKPYTITTPSTTTTTTTNTSLVETSHPNKETDAVVITNNQMLPAELGHEGNNERKVKKKVEKCVSEKIVRVVKVRTVKKCPSTPSLFFIGGGEADHHHQIVEDHHQNHQVVNEDMEEEEEEFEAALSGQELFTKAETFICNFYKQLKIQREDSWKRLHDFYHKKAF</sequence>
<dbReference type="OMA" id="HGFYQKA"/>
<feature type="transmembrane region" description="Helical" evidence="2">
    <location>
        <begin position="36"/>
        <end position="59"/>
    </location>
</feature>
<dbReference type="InterPro" id="IPR008480">
    <property type="entry name" value="DUF761_pln"/>
</dbReference>
<keyword evidence="4" id="KW-1185">Reference proteome</keyword>
<gene>
    <name evidence="3" type="ORF">BVC80_9101g302</name>
</gene>
<keyword evidence="2" id="KW-0472">Membrane</keyword>